<dbReference type="Proteomes" id="UP000234145">
    <property type="component" value="Unassembled WGS sequence"/>
</dbReference>
<evidence type="ECO:0000256" key="6">
    <source>
        <dbReference type="ARBA" id="ARBA00022884"/>
    </source>
</evidence>
<evidence type="ECO:0000256" key="4">
    <source>
        <dbReference type="ARBA" id="ARBA00022679"/>
    </source>
</evidence>
<comment type="subcellular location">
    <subcellularLocation>
        <location evidence="7">Cytoplasm</location>
    </subcellularLocation>
</comment>
<dbReference type="SMART" id="SM00650">
    <property type="entry name" value="rADc"/>
    <property type="match status" value="1"/>
</dbReference>
<organism evidence="10 11">
    <name type="scientific">Candidatus Desantisbacteria bacterium CG_4_10_14_0_8_um_filter_39_17</name>
    <dbReference type="NCBI Taxonomy" id="1974542"/>
    <lineage>
        <taxon>Bacteria</taxon>
        <taxon>Candidatus Desantisiibacteriota</taxon>
    </lineage>
</organism>
<dbReference type="GO" id="GO:0005829">
    <property type="term" value="C:cytosol"/>
    <property type="evidence" value="ECO:0007669"/>
    <property type="project" value="TreeGrafter"/>
</dbReference>
<reference evidence="11" key="1">
    <citation type="submission" date="2017-09" db="EMBL/GenBank/DDBJ databases">
        <title>Depth-based differentiation of microbial function through sediment-hosted aquifers and enrichment of novel symbionts in the deep terrestrial subsurface.</title>
        <authorList>
            <person name="Probst A.J."/>
            <person name="Ladd B."/>
            <person name="Jarett J.K."/>
            <person name="Geller-Mcgrath D.E."/>
            <person name="Sieber C.M.K."/>
            <person name="Emerson J.B."/>
            <person name="Anantharaman K."/>
            <person name="Thomas B.C."/>
            <person name="Malmstrom R."/>
            <person name="Stieglmeier M."/>
            <person name="Klingl A."/>
            <person name="Woyke T."/>
            <person name="Ryan C.M."/>
            <person name="Banfield J.F."/>
        </authorList>
    </citation>
    <scope>NUCLEOTIDE SEQUENCE [LARGE SCALE GENOMIC DNA]</scope>
</reference>
<dbReference type="Pfam" id="PF00398">
    <property type="entry name" value="RrnaAD"/>
    <property type="match status" value="1"/>
</dbReference>
<dbReference type="PROSITE" id="PS01131">
    <property type="entry name" value="RRNA_A_DIMETH"/>
    <property type="match status" value="1"/>
</dbReference>
<feature type="binding site" evidence="7 8">
    <location>
        <position position="34"/>
    </location>
    <ligand>
        <name>S-adenosyl-L-methionine</name>
        <dbReference type="ChEBI" id="CHEBI:59789"/>
    </ligand>
</feature>
<evidence type="ECO:0000256" key="5">
    <source>
        <dbReference type="ARBA" id="ARBA00022691"/>
    </source>
</evidence>
<keyword evidence="3 7" id="KW-0489">Methyltransferase</keyword>
<dbReference type="GO" id="GO:0003723">
    <property type="term" value="F:RNA binding"/>
    <property type="evidence" value="ECO:0007669"/>
    <property type="project" value="UniProtKB-UniRule"/>
</dbReference>
<name>A0A2H9PA43_9BACT</name>
<keyword evidence="2 7" id="KW-0698">rRNA processing</keyword>
<evidence type="ECO:0000256" key="2">
    <source>
        <dbReference type="ARBA" id="ARBA00022552"/>
    </source>
</evidence>
<accession>A0A2H9PA43</accession>
<dbReference type="PANTHER" id="PTHR11727">
    <property type="entry name" value="DIMETHYLADENOSINE TRANSFERASE"/>
    <property type="match status" value="1"/>
</dbReference>
<dbReference type="AlphaFoldDB" id="A0A2H9PA43"/>
<comment type="similarity">
    <text evidence="7">Belongs to the class I-like SAM-binding methyltransferase superfamily. rRNA adenine N(6)-methyltransferase family. RsmA subfamily.</text>
</comment>
<evidence type="ECO:0000256" key="1">
    <source>
        <dbReference type="ARBA" id="ARBA00022490"/>
    </source>
</evidence>
<proteinExistence type="inferred from homology"/>
<dbReference type="InterPro" id="IPR029063">
    <property type="entry name" value="SAM-dependent_MTases_sf"/>
</dbReference>
<dbReference type="EMBL" id="PFMS01000104">
    <property type="protein sequence ID" value="PIZ15180.1"/>
    <property type="molecule type" value="Genomic_DNA"/>
</dbReference>
<dbReference type="FunFam" id="3.40.50.150:FF:000023">
    <property type="entry name" value="Ribosomal RNA small subunit methyltransferase A"/>
    <property type="match status" value="1"/>
</dbReference>
<sequence length="301" mass="33902">MKKSAAMNSLLQITKLLLHKQGIRVRKYLGQNFLIDEEVLHKIIEAVNLSPDDFVLEIGAGPGILTKEIAKRVKRVIAIELDQNLIKTLRENLKNYPGVEIIKGDVLRLNLKSLFPANIPVKIIANLPYYITTPIIMHLLEQKFPPFTRLVIMVQKEVGLRIVASPKSADSGVLSVILQYYSKPELISIVPRKAFFPSPKVDSAIVRLTIRKNPPVQVVNENLFFKVVRASFSHRRKTLTNSLLKSQLGLDKEKITQLLADAHIEPDLRAQSLSLQNFAHLANTLIKTTGAQRHRYCNSGL</sequence>
<comment type="catalytic activity">
    <reaction evidence="7">
        <text>adenosine(1518)/adenosine(1519) in 16S rRNA + 4 S-adenosyl-L-methionine = N(6)-dimethyladenosine(1518)/N(6)-dimethyladenosine(1519) in 16S rRNA + 4 S-adenosyl-L-homocysteine + 4 H(+)</text>
        <dbReference type="Rhea" id="RHEA:19609"/>
        <dbReference type="Rhea" id="RHEA-COMP:10232"/>
        <dbReference type="Rhea" id="RHEA-COMP:10233"/>
        <dbReference type="ChEBI" id="CHEBI:15378"/>
        <dbReference type="ChEBI" id="CHEBI:57856"/>
        <dbReference type="ChEBI" id="CHEBI:59789"/>
        <dbReference type="ChEBI" id="CHEBI:74411"/>
        <dbReference type="ChEBI" id="CHEBI:74493"/>
        <dbReference type="EC" id="2.1.1.182"/>
    </reaction>
</comment>
<dbReference type="PROSITE" id="PS51689">
    <property type="entry name" value="SAM_RNA_A_N6_MT"/>
    <property type="match status" value="1"/>
</dbReference>
<feature type="binding site" evidence="7 8">
    <location>
        <position position="32"/>
    </location>
    <ligand>
        <name>S-adenosyl-L-methionine</name>
        <dbReference type="ChEBI" id="CHEBI:59789"/>
    </ligand>
</feature>
<dbReference type="CDD" id="cd02440">
    <property type="entry name" value="AdoMet_MTases"/>
    <property type="match status" value="1"/>
</dbReference>
<evidence type="ECO:0000313" key="10">
    <source>
        <dbReference type="EMBL" id="PIZ15180.1"/>
    </source>
</evidence>
<keyword evidence="6 7" id="KW-0694">RNA-binding</keyword>
<protein>
    <recommendedName>
        <fullName evidence="7">Ribosomal RNA small subunit methyltransferase A</fullName>
        <ecNumber evidence="7">2.1.1.182</ecNumber>
    </recommendedName>
    <alternativeName>
        <fullName evidence="7">16S rRNA (adenine(1518)-N(6)/adenine(1519)-N(6))-dimethyltransferase</fullName>
    </alternativeName>
    <alternativeName>
        <fullName evidence="7">16S rRNA dimethyladenosine transferase</fullName>
    </alternativeName>
    <alternativeName>
        <fullName evidence="7">16S rRNA dimethylase</fullName>
    </alternativeName>
    <alternativeName>
        <fullName evidence="7">S-adenosylmethionine-6-N', N'-adenosyl(rRNA) dimethyltransferase</fullName>
    </alternativeName>
</protein>
<feature type="binding site" evidence="7 8">
    <location>
        <position position="80"/>
    </location>
    <ligand>
        <name>S-adenosyl-L-methionine</name>
        <dbReference type="ChEBI" id="CHEBI:59789"/>
    </ligand>
</feature>
<dbReference type="InterPro" id="IPR020596">
    <property type="entry name" value="rRNA_Ade_Mease_Trfase_CS"/>
</dbReference>
<dbReference type="InterPro" id="IPR023165">
    <property type="entry name" value="rRNA_Ade_diMease-like_C"/>
</dbReference>
<evidence type="ECO:0000259" key="9">
    <source>
        <dbReference type="SMART" id="SM00650"/>
    </source>
</evidence>
<dbReference type="PANTHER" id="PTHR11727:SF7">
    <property type="entry name" value="DIMETHYLADENOSINE TRANSFERASE-RELATED"/>
    <property type="match status" value="1"/>
</dbReference>
<gene>
    <name evidence="7" type="primary">rsmA</name>
    <name evidence="7" type="synonym">ksgA</name>
    <name evidence="10" type="ORF">COY51_06020</name>
</gene>
<evidence type="ECO:0000256" key="8">
    <source>
        <dbReference type="PROSITE-ProRule" id="PRU01026"/>
    </source>
</evidence>
<dbReference type="SUPFAM" id="SSF53335">
    <property type="entry name" value="S-adenosyl-L-methionine-dependent methyltransferases"/>
    <property type="match status" value="1"/>
</dbReference>
<feature type="domain" description="Ribosomal RNA adenine methylase transferase N-terminal" evidence="9">
    <location>
        <begin position="39"/>
        <end position="212"/>
    </location>
</feature>
<feature type="binding site" evidence="7 8">
    <location>
        <position position="105"/>
    </location>
    <ligand>
        <name>S-adenosyl-L-methionine</name>
        <dbReference type="ChEBI" id="CHEBI:59789"/>
    </ligand>
</feature>
<comment type="function">
    <text evidence="7">Specifically dimethylates two adjacent adenosines (A1518 and A1519) in the loop of a conserved hairpin near the 3'-end of 16S rRNA in the 30S particle. May play a critical role in biogenesis of 30S subunits.</text>
</comment>
<comment type="caution">
    <text evidence="10">The sequence shown here is derived from an EMBL/GenBank/DDBJ whole genome shotgun (WGS) entry which is preliminary data.</text>
</comment>
<feature type="binding site" evidence="7 8">
    <location>
        <position position="126"/>
    </location>
    <ligand>
        <name>S-adenosyl-L-methionine</name>
        <dbReference type="ChEBI" id="CHEBI:59789"/>
    </ligand>
</feature>
<keyword evidence="5 7" id="KW-0949">S-adenosyl-L-methionine</keyword>
<dbReference type="HAMAP" id="MF_00607">
    <property type="entry name" value="16SrRNA_methyltr_A"/>
    <property type="match status" value="1"/>
</dbReference>
<dbReference type="Gene3D" id="3.40.50.150">
    <property type="entry name" value="Vaccinia Virus protein VP39"/>
    <property type="match status" value="1"/>
</dbReference>
<feature type="binding site" evidence="7 8">
    <location>
        <position position="59"/>
    </location>
    <ligand>
        <name>S-adenosyl-L-methionine</name>
        <dbReference type="ChEBI" id="CHEBI:59789"/>
    </ligand>
</feature>
<dbReference type="EC" id="2.1.1.182" evidence="7"/>
<evidence type="ECO:0000313" key="11">
    <source>
        <dbReference type="Proteomes" id="UP000234145"/>
    </source>
</evidence>
<evidence type="ECO:0000256" key="3">
    <source>
        <dbReference type="ARBA" id="ARBA00022603"/>
    </source>
</evidence>
<dbReference type="GO" id="GO:0052908">
    <property type="term" value="F:16S rRNA (adenine(1518)-N(6)/adenine(1519)-N(6))-dimethyltransferase activity"/>
    <property type="evidence" value="ECO:0007669"/>
    <property type="project" value="UniProtKB-EC"/>
</dbReference>
<dbReference type="NCBIfam" id="TIGR00755">
    <property type="entry name" value="ksgA"/>
    <property type="match status" value="1"/>
</dbReference>
<dbReference type="InterPro" id="IPR020598">
    <property type="entry name" value="rRNA_Ade_methylase_Trfase_N"/>
</dbReference>
<dbReference type="InterPro" id="IPR001737">
    <property type="entry name" value="KsgA/Erm"/>
</dbReference>
<keyword evidence="4 7" id="KW-0808">Transferase</keyword>
<dbReference type="InterPro" id="IPR011530">
    <property type="entry name" value="rRNA_adenine_dimethylase"/>
</dbReference>
<keyword evidence="1 7" id="KW-0963">Cytoplasm</keyword>
<evidence type="ECO:0000256" key="7">
    <source>
        <dbReference type="HAMAP-Rule" id="MF_00607"/>
    </source>
</evidence>
<dbReference type="Gene3D" id="1.10.8.100">
    <property type="entry name" value="Ribosomal RNA adenine dimethylase-like, domain 2"/>
    <property type="match status" value="1"/>
</dbReference>